<dbReference type="Proteomes" id="UP000077202">
    <property type="component" value="Unassembled WGS sequence"/>
</dbReference>
<name>A0A176WAX7_MARPO</name>
<evidence type="ECO:0000313" key="3">
    <source>
        <dbReference type="Proteomes" id="UP000077202"/>
    </source>
</evidence>
<evidence type="ECO:0000256" key="1">
    <source>
        <dbReference type="SAM" id="MobiDB-lite"/>
    </source>
</evidence>
<feature type="region of interest" description="Disordered" evidence="1">
    <location>
        <begin position="144"/>
        <end position="173"/>
    </location>
</feature>
<protein>
    <submittedName>
        <fullName evidence="2">Uncharacterized protein</fullName>
    </submittedName>
</protein>
<reference evidence="2" key="1">
    <citation type="submission" date="2016-03" db="EMBL/GenBank/DDBJ databases">
        <title>Mechanisms controlling the formation of the plant cell surface in tip-growing cells are functionally conserved among land plants.</title>
        <authorList>
            <person name="Honkanen S."/>
            <person name="Jones V.A."/>
            <person name="Morieri G."/>
            <person name="Champion C."/>
            <person name="Hetherington A.J."/>
            <person name="Kelly S."/>
            <person name="Saint-Marcoux D."/>
            <person name="Proust H."/>
            <person name="Prescott H."/>
            <person name="Dolan L."/>
        </authorList>
    </citation>
    <scope>NUCLEOTIDE SEQUENCE [LARGE SCALE GENOMIC DNA]</scope>
    <source>
        <tissue evidence="2">Whole gametophyte</tissue>
    </source>
</reference>
<sequence>MSCNDHTRDITRGLAARKKTEEEYRDVEAPLGSRNFGHAARVLIPCRAPSHLTIRLLPLGKFAAHDGSNVMAWHGMLCYDRAWRLPSGQGEGGSLDDDDDDDCWAGAGTKEGRTLKGAKVWQGARLRLSSDRRLKNEELHKSLQKVAGSEARARLQHARSSKRPKGHTLPPYDFKGEKEATAKVHPSNFWGDLHRPYWGLIVHPFQEGLGEYPHPHPPSGKGVNDGEEKAKEKTKRHPSGKVAISEFVVIVTVSTAASSATEAPDVRVRIRAFVPGPKEETGEEGVHGTWGSVSPTLA</sequence>
<organism evidence="2 3">
    <name type="scientific">Marchantia polymorpha subsp. ruderalis</name>
    <dbReference type="NCBI Taxonomy" id="1480154"/>
    <lineage>
        <taxon>Eukaryota</taxon>
        <taxon>Viridiplantae</taxon>
        <taxon>Streptophyta</taxon>
        <taxon>Embryophyta</taxon>
        <taxon>Marchantiophyta</taxon>
        <taxon>Marchantiopsida</taxon>
        <taxon>Marchantiidae</taxon>
        <taxon>Marchantiales</taxon>
        <taxon>Marchantiaceae</taxon>
        <taxon>Marchantia</taxon>
    </lineage>
</organism>
<gene>
    <name evidence="2" type="ORF">AXG93_4295s1750</name>
</gene>
<keyword evidence="3" id="KW-1185">Reference proteome</keyword>
<accession>A0A176WAX7</accession>
<dbReference type="EMBL" id="LVLJ01001351">
    <property type="protein sequence ID" value="OAE30219.1"/>
    <property type="molecule type" value="Genomic_DNA"/>
</dbReference>
<feature type="compositionally biased region" description="Basic and acidic residues" evidence="1">
    <location>
        <begin position="277"/>
        <end position="286"/>
    </location>
</feature>
<feature type="region of interest" description="Disordered" evidence="1">
    <location>
        <begin position="210"/>
        <end position="238"/>
    </location>
</feature>
<feature type="region of interest" description="Disordered" evidence="1">
    <location>
        <begin position="277"/>
        <end position="298"/>
    </location>
</feature>
<evidence type="ECO:0000313" key="2">
    <source>
        <dbReference type="EMBL" id="OAE30219.1"/>
    </source>
</evidence>
<comment type="caution">
    <text evidence="2">The sequence shown here is derived from an EMBL/GenBank/DDBJ whole genome shotgun (WGS) entry which is preliminary data.</text>
</comment>
<feature type="compositionally biased region" description="Basic residues" evidence="1">
    <location>
        <begin position="154"/>
        <end position="166"/>
    </location>
</feature>
<dbReference type="AlphaFoldDB" id="A0A176WAX7"/>
<proteinExistence type="predicted"/>